<dbReference type="AlphaFoldDB" id="A0AAV2RJG8"/>
<dbReference type="PANTHER" id="PTHR33802">
    <property type="entry name" value="SI:CH211-161H7.5-RELATED"/>
    <property type="match status" value="1"/>
</dbReference>
<dbReference type="PANTHER" id="PTHR33802:SF1">
    <property type="entry name" value="XK-RELATED PROTEIN"/>
    <property type="match status" value="1"/>
</dbReference>
<keyword evidence="3" id="KW-1185">Reference proteome</keyword>
<dbReference type="EMBL" id="CAXKWB010025518">
    <property type="protein sequence ID" value="CAL4128338.1"/>
    <property type="molecule type" value="Genomic_DNA"/>
</dbReference>
<evidence type="ECO:0000313" key="2">
    <source>
        <dbReference type="EMBL" id="CAL4128338.1"/>
    </source>
</evidence>
<reference evidence="2 3" key="1">
    <citation type="submission" date="2024-05" db="EMBL/GenBank/DDBJ databases">
        <authorList>
            <person name="Wallberg A."/>
        </authorList>
    </citation>
    <scope>NUCLEOTIDE SEQUENCE [LARGE SCALE GENOMIC DNA]</scope>
</reference>
<feature type="transmembrane region" description="Helical" evidence="1">
    <location>
        <begin position="96"/>
        <end position="118"/>
    </location>
</feature>
<name>A0AAV2RJG8_MEGNR</name>
<keyword evidence="1" id="KW-1133">Transmembrane helix</keyword>
<comment type="caution">
    <text evidence="2">The sequence shown here is derived from an EMBL/GenBank/DDBJ whole genome shotgun (WGS) entry which is preliminary data.</text>
</comment>
<accession>A0AAV2RJG8</accession>
<evidence type="ECO:0000256" key="1">
    <source>
        <dbReference type="SAM" id="Phobius"/>
    </source>
</evidence>
<keyword evidence="1" id="KW-0472">Membrane</keyword>
<gene>
    <name evidence="2" type="ORF">MNOR_LOCUS26031</name>
</gene>
<keyword evidence="1" id="KW-0812">Transmembrane</keyword>
<protein>
    <recommendedName>
        <fullName evidence="4">Holin</fullName>
    </recommendedName>
</protein>
<proteinExistence type="predicted"/>
<sequence>MGIFVINGHGFYDTWTTLASLINLTIFFKYQIEVDGETVCIIMLSVILVGFLGWFILENTVLKLYGNPLITHYMVIIWASYGQYLSQYGVSKALDALIITNMSVFSAVLVARVVILAIRNRRNGIYGNGNNLVPLDSSSKQSSDNGHY</sequence>
<feature type="transmembrane region" description="Helical" evidence="1">
    <location>
        <begin position="38"/>
        <end position="57"/>
    </location>
</feature>
<evidence type="ECO:0008006" key="4">
    <source>
        <dbReference type="Google" id="ProtNLM"/>
    </source>
</evidence>
<organism evidence="2 3">
    <name type="scientific">Meganyctiphanes norvegica</name>
    <name type="common">Northern krill</name>
    <name type="synonym">Thysanopoda norvegica</name>
    <dbReference type="NCBI Taxonomy" id="48144"/>
    <lineage>
        <taxon>Eukaryota</taxon>
        <taxon>Metazoa</taxon>
        <taxon>Ecdysozoa</taxon>
        <taxon>Arthropoda</taxon>
        <taxon>Crustacea</taxon>
        <taxon>Multicrustacea</taxon>
        <taxon>Malacostraca</taxon>
        <taxon>Eumalacostraca</taxon>
        <taxon>Eucarida</taxon>
        <taxon>Euphausiacea</taxon>
        <taxon>Euphausiidae</taxon>
        <taxon>Meganyctiphanes</taxon>
    </lineage>
</organism>
<feature type="transmembrane region" description="Helical" evidence="1">
    <location>
        <begin position="64"/>
        <end position="84"/>
    </location>
</feature>
<dbReference type="Proteomes" id="UP001497623">
    <property type="component" value="Unassembled WGS sequence"/>
</dbReference>
<evidence type="ECO:0000313" key="3">
    <source>
        <dbReference type="Proteomes" id="UP001497623"/>
    </source>
</evidence>